<dbReference type="RefSeq" id="WP_146805209.1">
    <property type="nucleotide sequence ID" value="NZ_BJUA01000002.1"/>
</dbReference>
<keyword evidence="1" id="KW-0812">Transmembrane</keyword>
<dbReference type="Proteomes" id="UP000321386">
    <property type="component" value="Unassembled WGS sequence"/>
</dbReference>
<keyword evidence="1" id="KW-1133">Transmembrane helix</keyword>
<feature type="transmembrane region" description="Helical" evidence="1">
    <location>
        <begin position="6"/>
        <end position="25"/>
    </location>
</feature>
<keyword evidence="3" id="KW-1185">Reference proteome</keyword>
<evidence type="ECO:0000313" key="2">
    <source>
        <dbReference type="EMBL" id="GEK16940.1"/>
    </source>
</evidence>
<accession>A0A510UUT7</accession>
<protein>
    <submittedName>
        <fullName evidence="2">Uncharacterized protein</fullName>
    </submittedName>
</protein>
<dbReference type="OrthoDB" id="4828043at2"/>
<dbReference type="AlphaFoldDB" id="A0A510UUT7"/>
<evidence type="ECO:0000313" key="3">
    <source>
        <dbReference type="Proteomes" id="UP000321386"/>
    </source>
</evidence>
<proteinExistence type="predicted"/>
<name>A0A510UUT7_9CELL</name>
<evidence type="ECO:0000256" key="1">
    <source>
        <dbReference type="SAM" id="Phobius"/>
    </source>
</evidence>
<dbReference type="EMBL" id="BJUA01000002">
    <property type="protein sequence ID" value="GEK16940.1"/>
    <property type="molecule type" value="Genomic_DNA"/>
</dbReference>
<organism evidence="2 3">
    <name type="scientific">Cellulomonas persica</name>
    <dbReference type="NCBI Taxonomy" id="76861"/>
    <lineage>
        <taxon>Bacteria</taxon>
        <taxon>Bacillati</taxon>
        <taxon>Actinomycetota</taxon>
        <taxon>Actinomycetes</taxon>
        <taxon>Micrococcales</taxon>
        <taxon>Cellulomonadaceae</taxon>
        <taxon>Cellulomonas</taxon>
    </lineage>
</organism>
<reference evidence="2 3" key="1">
    <citation type="submission" date="2019-07" db="EMBL/GenBank/DDBJ databases">
        <title>Whole genome shotgun sequence of Cellulomonas persica NBRC 101101.</title>
        <authorList>
            <person name="Hosoyama A."/>
            <person name="Uohara A."/>
            <person name="Ohji S."/>
            <person name="Ichikawa N."/>
        </authorList>
    </citation>
    <scope>NUCLEOTIDE SEQUENCE [LARGE SCALE GENOMIC DNA]</scope>
    <source>
        <strain evidence="2 3">NBRC 101101</strain>
    </source>
</reference>
<comment type="caution">
    <text evidence="2">The sequence shown here is derived from an EMBL/GenBank/DDBJ whole genome shotgun (WGS) entry which is preliminary data.</text>
</comment>
<keyword evidence="1" id="KW-0472">Membrane</keyword>
<gene>
    <name evidence="2" type="ORF">CPE01_06730</name>
</gene>
<sequence>MWFALWSVLVVGTLVGAFFLARRLWRSVVALGRELARAGEAASELATRAEQLAELAARERPDTSATLFTDRDELRAAVWRLRADRRARREARAEQHAATARGWRTYWT</sequence>